<dbReference type="Pfam" id="PF02298">
    <property type="entry name" value="Cu_bind_like"/>
    <property type="match status" value="1"/>
</dbReference>
<dbReference type="InterPro" id="IPR008972">
    <property type="entry name" value="Cupredoxin"/>
</dbReference>
<keyword evidence="8" id="KW-0186">Copper</keyword>
<dbReference type="SMR" id="A0A654F9I0"/>
<gene>
    <name evidence="14" type="ordered locus">At3g17675</name>
    <name evidence="16" type="ORF">AN1_LOCUS13166</name>
    <name evidence="15" type="ORF">C24_LOCUS13000</name>
</gene>
<evidence type="ECO:0000256" key="6">
    <source>
        <dbReference type="ARBA" id="ARBA00022982"/>
    </source>
</evidence>
<evidence type="ECO:0000256" key="7">
    <source>
        <dbReference type="ARBA" id="ARBA00022989"/>
    </source>
</evidence>
<dbReference type="GeneID" id="5008006"/>
<evidence type="ECO:0000256" key="1">
    <source>
        <dbReference type="ARBA" id="ARBA00004479"/>
    </source>
</evidence>
<dbReference type="Proteomes" id="UP000426265">
    <property type="component" value="Unassembled WGS sequence"/>
</dbReference>
<dbReference type="Araport" id="AT3G17675"/>
<dbReference type="CDD" id="cd04216">
    <property type="entry name" value="Phytocyanin"/>
    <property type="match status" value="1"/>
</dbReference>
<accession>A0A654F9I0</accession>
<keyword evidence="7" id="KW-1133">Transmembrane helix</keyword>
<keyword evidence="5 12" id="KW-0732">Signal</keyword>
<organism evidence="16 17">
    <name type="scientific">Arabidopsis thaliana</name>
    <name type="common">Mouse-ear cress</name>
    <dbReference type="NCBI Taxonomy" id="3702"/>
    <lineage>
        <taxon>Eukaryota</taxon>
        <taxon>Viridiplantae</taxon>
        <taxon>Streptophyta</taxon>
        <taxon>Embryophyta</taxon>
        <taxon>Tracheophyta</taxon>
        <taxon>Spermatophyta</taxon>
        <taxon>Magnoliopsida</taxon>
        <taxon>eudicotyledons</taxon>
        <taxon>Gunneridae</taxon>
        <taxon>Pentapetalae</taxon>
        <taxon>rosids</taxon>
        <taxon>malvids</taxon>
        <taxon>Brassicales</taxon>
        <taxon>Brassicaceae</taxon>
        <taxon>Camelineae</taxon>
        <taxon>Arabidopsis</taxon>
    </lineage>
</organism>
<dbReference type="ExpressionAtlas" id="A0A654F9I0">
    <property type="expression patterns" value="baseline and differential"/>
</dbReference>
<keyword evidence="9" id="KW-0472">Membrane</keyword>
<dbReference type="SUPFAM" id="SSF49503">
    <property type="entry name" value="Cupredoxins"/>
    <property type="match status" value="1"/>
</dbReference>
<dbReference type="EMBL" id="CACSHJ010000089">
    <property type="protein sequence ID" value="CAA0382779.1"/>
    <property type="molecule type" value="Genomic_DNA"/>
</dbReference>
<dbReference type="GO" id="GO:0016020">
    <property type="term" value="C:membrane"/>
    <property type="evidence" value="ECO:0007669"/>
    <property type="project" value="UniProtKB-SubCell"/>
</dbReference>
<reference evidence="16 17" key="1">
    <citation type="submission" date="2019-11" db="EMBL/GenBank/DDBJ databases">
        <authorList>
            <person name="Jiao W.-B."/>
            <person name="Schneeberger K."/>
        </authorList>
    </citation>
    <scope>NUCLEOTIDE SEQUENCE [LARGE SCALE GENOMIC DNA]</scope>
    <source>
        <strain evidence="17">cv. An-1</strain>
        <strain evidence="18">cv. C24</strain>
    </source>
</reference>
<dbReference type="PANTHER" id="PTHR33021:SF171">
    <property type="entry name" value="BLUE COPPER-BINDING PROTEIN-LIKE"/>
    <property type="match status" value="1"/>
</dbReference>
<proteinExistence type="predicted"/>
<evidence type="ECO:0000256" key="11">
    <source>
        <dbReference type="ARBA" id="ARBA00023180"/>
    </source>
</evidence>
<feature type="domain" description="Phytocyanin" evidence="13">
    <location>
        <begin position="30"/>
        <end position="129"/>
    </location>
</feature>
<dbReference type="KEGG" id="ath:AT3G17675"/>
<evidence type="ECO:0000256" key="5">
    <source>
        <dbReference type="ARBA" id="ARBA00022729"/>
    </source>
</evidence>
<dbReference type="FunFam" id="2.60.40.420:FF:000067">
    <property type="entry name" value="Cupredoxin superfamily protein"/>
    <property type="match status" value="1"/>
</dbReference>
<dbReference type="RefSeq" id="NP_001078172.2">
    <property type="nucleotide sequence ID" value="NM_001084703.1"/>
</dbReference>
<feature type="signal peptide" evidence="12">
    <location>
        <begin position="1"/>
        <end position="29"/>
    </location>
</feature>
<dbReference type="AlphaFoldDB" id="A0A654F9I0"/>
<dbReference type="OrthoDB" id="687943at2759"/>
<keyword evidence="10" id="KW-1015">Disulfide bond</keyword>
<dbReference type="EMBL" id="CACRSJ010000106">
    <property type="protein sequence ID" value="VYS57718.1"/>
    <property type="molecule type" value="Genomic_DNA"/>
</dbReference>
<evidence type="ECO:0000256" key="10">
    <source>
        <dbReference type="ARBA" id="ARBA00023157"/>
    </source>
</evidence>
<evidence type="ECO:0000313" key="14">
    <source>
        <dbReference type="Araport" id="AT3G17675"/>
    </source>
</evidence>
<evidence type="ECO:0000313" key="16">
    <source>
        <dbReference type="EMBL" id="VYS57718.1"/>
    </source>
</evidence>
<dbReference type="GO" id="GO:0009610">
    <property type="term" value="P:response to symbiotic fungus"/>
    <property type="evidence" value="ECO:0007669"/>
    <property type="project" value="UniProtKB-ARBA"/>
</dbReference>
<dbReference type="GO" id="GO:0009055">
    <property type="term" value="F:electron transfer activity"/>
    <property type="evidence" value="ECO:0007669"/>
    <property type="project" value="InterPro"/>
</dbReference>
<protein>
    <recommendedName>
        <fullName evidence="13">Phytocyanin domain-containing protein</fullName>
    </recommendedName>
</protein>
<dbReference type="OMA" id="RNCSTAN"/>
<evidence type="ECO:0000256" key="2">
    <source>
        <dbReference type="ARBA" id="ARBA00022448"/>
    </source>
</evidence>
<dbReference type="GO" id="GO:0046872">
    <property type="term" value="F:metal ion binding"/>
    <property type="evidence" value="ECO:0007669"/>
    <property type="project" value="UniProtKB-KW"/>
</dbReference>
<evidence type="ECO:0000256" key="8">
    <source>
        <dbReference type="ARBA" id="ARBA00023008"/>
    </source>
</evidence>
<keyword evidence="4" id="KW-0479">Metal-binding</keyword>
<dbReference type="InterPro" id="IPR003245">
    <property type="entry name" value="Phytocyanin_dom"/>
</dbReference>
<dbReference type="Gene3D" id="2.60.40.420">
    <property type="entry name" value="Cupredoxins - blue copper proteins"/>
    <property type="match status" value="1"/>
</dbReference>
<evidence type="ECO:0000256" key="4">
    <source>
        <dbReference type="ARBA" id="ARBA00022723"/>
    </source>
</evidence>
<dbReference type="PROSITE" id="PS51485">
    <property type="entry name" value="PHYTOCYANIN"/>
    <property type="match status" value="1"/>
</dbReference>
<sequence length="129" mass="14460">MLHQGSRFSSLIILYAIFSLSSLMLKSEGTEHIVGDSNGWELFTNYTNWTQGREFHVGDVLVFNYKSDQHNVMQVNSTAYTDCGLDNYTTLFTKGNDSIILSEVGKLWFICGVDDHCVNGQKLSINVAP</sequence>
<feature type="chain" id="PRO_5038244302" description="Phytocyanin domain-containing protein" evidence="12">
    <location>
        <begin position="30"/>
        <end position="129"/>
    </location>
</feature>
<evidence type="ECO:0000256" key="12">
    <source>
        <dbReference type="SAM" id="SignalP"/>
    </source>
</evidence>
<dbReference type="PANTHER" id="PTHR33021">
    <property type="entry name" value="BLUE COPPER PROTEIN"/>
    <property type="match status" value="1"/>
</dbReference>
<dbReference type="InterPro" id="IPR039391">
    <property type="entry name" value="Phytocyanin-like"/>
</dbReference>
<keyword evidence="6" id="KW-0249">Electron transport</keyword>
<evidence type="ECO:0000256" key="9">
    <source>
        <dbReference type="ARBA" id="ARBA00023136"/>
    </source>
</evidence>
<evidence type="ECO:0000313" key="17">
    <source>
        <dbReference type="Proteomes" id="UP000426265"/>
    </source>
</evidence>
<keyword evidence="11" id="KW-0325">Glycoprotein</keyword>
<name>A0A654F9I0_ARATH</name>
<evidence type="ECO:0000313" key="18">
    <source>
        <dbReference type="Proteomes" id="UP000434276"/>
    </source>
</evidence>
<evidence type="ECO:0000313" key="15">
    <source>
        <dbReference type="EMBL" id="CAA0382779.1"/>
    </source>
</evidence>
<comment type="subcellular location">
    <subcellularLocation>
        <location evidence="1">Membrane</location>
        <topology evidence="1">Single-pass type I membrane protein</topology>
    </subcellularLocation>
</comment>
<keyword evidence="2" id="KW-0813">Transport</keyword>
<evidence type="ECO:0000259" key="13">
    <source>
        <dbReference type="PROSITE" id="PS51485"/>
    </source>
</evidence>
<keyword evidence="3" id="KW-0812">Transmembrane</keyword>
<evidence type="ECO:0000256" key="3">
    <source>
        <dbReference type="ARBA" id="ARBA00022692"/>
    </source>
</evidence>
<dbReference type="Proteomes" id="UP000434276">
    <property type="component" value="Unassembled WGS sequence"/>
</dbReference>